<dbReference type="Proteomes" id="UP000594262">
    <property type="component" value="Unplaced"/>
</dbReference>
<feature type="transmembrane region" description="Helical" evidence="2">
    <location>
        <begin position="272"/>
        <end position="295"/>
    </location>
</feature>
<dbReference type="AlphaFoldDB" id="A0A7M5U2C4"/>
<feature type="transmembrane region" description="Helical" evidence="2">
    <location>
        <begin position="207"/>
        <end position="226"/>
    </location>
</feature>
<feature type="compositionally biased region" description="Low complexity" evidence="1">
    <location>
        <begin position="58"/>
        <end position="74"/>
    </location>
</feature>
<reference evidence="3" key="1">
    <citation type="submission" date="2021-01" db="UniProtKB">
        <authorList>
            <consortium name="EnsemblMetazoa"/>
        </authorList>
    </citation>
    <scope>IDENTIFICATION</scope>
</reference>
<keyword evidence="4" id="KW-1185">Reference proteome</keyword>
<feature type="transmembrane region" description="Helical" evidence="2">
    <location>
        <begin position="315"/>
        <end position="336"/>
    </location>
</feature>
<evidence type="ECO:0000256" key="2">
    <source>
        <dbReference type="SAM" id="Phobius"/>
    </source>
</evidence>
<evidence type="ECO:0000256" key="1">
    <source>
        <dbReference type="SAM" id="MobiDB-lite"/>
    </source>
</evidence>
<feature type="compositionally biased region" description="Pro residues" evidence="1">
    <location>
        <begin position="23"/>
        <end position="35"/>
    </location>
</feature>
<dbReference type="EnsemblMetazoa" id="CLYHEMT005220.1">
    <property type="protein sequence ID" value="CLYHEMP005220.1"/>
    <property type="gene ID" value="CLYHEMG005220"/>
</dbReference>
<dbReference type="RefSeq" id="XP_066930631.1">
    <property type="nucleotide sequence ID" value="XM_067074530.1"/>
</dbReference>
<feature type="region of interest" description="Disordered" evidence="1">
    <location>
        <begin position="1"/>
        <end position="116"/>
    </location>
</feature>
<organism evidence="3 4">
    <name type="scientific">Clytia hemisphaerica</name>
    <dbReference type="NCBI Taxonomy" id="252671"/>
    <lineage>
        <taxon>Eukaryota</taxon>
        <taxon>Metazoa</taxon>
        <taxon>Cnidaria</taxon>
        <taxon>Hydrozoa</taxon>
        <taxon>Hydroidolina</taxon>
        <taxon>Leptothecata</taxon>
        <taxon>Obeliida</taxon>
        <taxon>Clytiidae</taxon>
        <taxon>Clytia</taxon>
    </lineage>
</organism>
<keyword evidence="2" id="KW-0812">Transmembrane</keyword>
<feature type="transmembrane region" description="Helical" evidence="2">
    <location>
        <begin position="238"/>
        <end position="260"/>
    </location>
</feature>
<evidence type="ECO:0000313" key="4">
    <source>
        <dbReference type="Proteomes" id="UP000594262"/>
    </source>
</evidence>
<sequence>MMGDPPPPSYDAVVSGTWQGGSQPPPEGSNPPYPYIPSANPDLPNPSEYPQPPTTALYPSAPIYPPEESSSISPTTHLPPKDASWTRSRTLSDTDITSSRSSIPPSGLTTEAPPDYGLVSNRLRSNSLDSMRSMFLQLSTIPPRPRSMGEVSLELESSRRSSVVTNATYQGANSRRASLATIGASMLVLNTVNATGKEKREKFQKYFFLWCFLSFLPGAMIVRGFLDKDCLFDPNISYFLMTSGGVTMLAFAAICLYIFLDEVNENSSAKFFMYLGVFLWACVFGVQVWGSTFIFNHWTEWKDDLHNFPCDVDNFKLAFSLLVIFWILFGLSLKCFKND</sequence>
<keyword evidence="2" id="KW-0472">Membrane</keyword>
<name>A0A7M5U2C4_9CNID</name>
<feature type="compositionally biased region" description="Low complexity" evidence="1">
    <location>
        <begin position="86"/>
        <end position="109"/>
    </location>
</feature>
<dbReference type="GeneID" id="136818170"/>
<keyword evidence="2" id="KW-1133">Transmembrane helix</keyword>
<evidence type="ECO:0000313" key="3">
    <source>
        <dbReference type="EnsemblMetazoa" id="CLYHEMP005220.1"/>
    </source>
</evidence>
<feature type="compositionally biased region" description="Pro residues" evidence="1">
    <location>
        <begin position="43"/>
        <end position="53"/>
    </location>
</feature>
<proteinExistence type="predicted"/>
<accession>A0A7M5U2C4</accession>
<protein>
    <submittedName>
        <fullName evidence="3">Uncharacterized protein</fullName>
    </submittedName>
</protein>